<protein>
    <recommendedName>
        <fullName evidence="1">Ribosomal protein eL8/eL30/eS12/Gadd45 domain-containing protein</fullName>
    </recommendedName>
</protein>
<gene>
    <name evidence="2" type="ORF">PXEA_LOCUS6684</name>
</gene>
<evidence type="ECO:0000259" key="1">
    <source>
        <dbReference type="Pfam" id="PF01248"/>
    </source>
</evidence>
<accession>A0A3S5CJF9</accession>
<dbReference type="Gene3D" id="3.30.1330.30">
    <property type="match status" value="1"/>
</dbReference>
<feature type="domain" description="Ribosomal protein eL8/eL30/eS12/Gadd45" evidence="1">
    <location>
        <begin position="41"/>
        <end position="133"/>
    </location>
</feature>
<evidence type="ECO:0000313" key="3">
    <source>
        <dbReference type="Proteomes" id="UP000784294"/>
    </source>
</evidence>
<dbReference type="OrthoDB" id="5364946at2759"/>
<dbReference type="InterPro" id="IPR004038">
    <property type="entry name" value="Ribosomal_eL8/eL30/eS12/Gad45"/>
</dbReference>
<dbReference type="InterPro" id="IPR029064">
    <property type="entry name" value="Ribosomal_eL30-like_sf"/>
</dbReference>
<name>A0A3S5CJF9_9PLAT</name>
<sequence length="149" mass="16761">MEDQPVDELTSPLSDLSYEQQCSFLSPIAQPLASEKLTKRLFKLMRKAKRTKSCTLGVKAVIKDIIKRNESGIVVLAGNISPIDTIAHVPVTLEEHDVPYCYVPSYLHLSANYGVGKTTFCILIKKHEDYEELYDKCYKSVDDLPLPIS</sequence>
<dbReference type="SUPFAM" id="SSF55315">
    <property type="entry name" value="L30e-like"/>
    <property type="match status" value="1"/>
</dbReference>
<keyword evidence="3" id="KW-1185">Reference proteome</keyword>
<dbReference type="Proteomes" id="UP000784294">
    <property type="component" value="Unassembled WGS sequence"/>
</dbReference>
<dbReference type="Pfam" id="PF01248">
    <property type="entry name" value="Ribosomal_L7Ae"/>
    <property type="match status" value="1"/>
</dbReference>
<dbReference type="EMBL" id="CAAALY010017161">
    <property type="protein sequence ID" value="VEL13244.1"/>
    <property type="molecule type" value="Genomic_DNA"/>
</dbReference>
<evidence type="ECO:0000313" key="2">
    <source>
        <dbReference type="EMBL" id="VEL13244.1"/>
    </source>
</evidence>
<comment type="caution">
    <text evidence="2">The sequence shown here is derived from an EMBL/GenBank/DDBJ whole genome shotgun (WGS) entry which is preliminary data.</text>
</comment>
<reference evidence="2" key="1">
    <citation type="submission" date="2018-11" db="EMBL/GenBank/DDBJ databases">
        <authorList>
            <consortium name="Pathogen Informatics"/>
        </authorList>
    </citation>
    <scope>NUCLEOTIDE SEQUENCE</scope>
</reference>
<dbReference type="AlphaFoldDB" id="A0A3S5CJF9"/>
<organism evidence="2 3">
    <name type="scientific">Protopolystoma xenopodis</name>
    <dbReference type="NCBI Taxonomy" id="117903"/>
    <lineage>
        <taxon>Eukaryota</taxon>
        <taxon>Metazoa</taxon>
        <taxon>Spiralia</taxon>
        <taxon>Lophotrochozoa</taxon>
        <taxon>Platyhelminthes</taxon>
        <taxon>Monogenea</taxon>
        <taxon>Polyopisthocotylea</taxon>
        <taxon>Polystomatidea</taxon>
        <taxon>Polystomatidae</taxon>
        <taxon>Protopolystoma</taxon>
    </lineage>
</organism>
<proteinExistence type="predicted"/>